<evidence type="ECO:0000313" key="22">
    <source>
        <dbReference type="Proteomes" id="UP000249396"/>
    </source>
</evidence>
<keyword evidence="11 18" id="KW-0460">Magnesium</keyword>
<dbReference type="Gene3D" id="3.10.520.10">
    <property type="entry name" value="ApbE-like domains"/>
    <property type="match status" value="1"/>
</dbReference>
<evidence type="ECO:0000256" key="17">
    <source>
        <dbReference type="ARBA" id="ARBA00060485"/>
    </source>
</evidence>
<dbReference type="PIRSF" id="PIRSF006268">
    <property type="entry name" value="ApbE"/>
    <property type="match status" value="1"/>
</dbReference>
<keyword evidence="13" id="KW-0564">Palmitate</keyword>
<dbReference type="GO" id="GO:0016740">
    <property type="term" value="F:transferase activity"/>
    <property type="evidence" value="ECO:0007669"/>
    <property type="project" value="UniProtKB-UniRule"/>
</dbReference>
<dbReference type="EMBL" id="QJPH01000154">
    <property type="protein sequence ID" value="PZN84422.1"/>
    <property type="molecule type" value="Genomic_DNA"/>
</dbReference>
<gene>
    <name evidence="21" type="ORF">DM484_02810</name>
</gene>
<dbReference type="PANTHER" id="PTHR30040">
    <property type="entry name" value="THIAMINE BIOSYNTHESIS LIPOPROTEIN APBE"/>
    <property type="match status" value="1"/>
</dbReference>
<comment type="catalytic activity">
    <reaction evidence="16 18 20">
        <text>L-threonyl-[protein] + FAD = FMN-L-threonyl-[protein] + AMP + H(+)</text>
        <dbReference type="Rhea" id="RHEA:36847"/>
        <dbReference type="Rhea" id="RHEA-COMP:11060"/>
        <dbReference type="Rhea" id="RHEA-COMP:11061"/>
        <dbReference type="ChEBI" id="CHEBI:15378"/>
        <dbReference type="ChEBI" id="CHEBI:30013"/>
        <dbReference type="ChEBI" id="CHEBI:57692"/>
        <dbReference type="ChEBI" id="CHEBI:74257"/>
        <dbReference type="ChEBI" id="CHEBI:456215"/>
        <dbReference type="EC" id="2.7.1.180"/>
    </reaction>
</comment>
<evidence type="ECO:0000256" key="9">
    <source>
        <dbReference type="ARBA" id="ARBA00022729"/>
    </source>
</evidence>
<keyword evidence="10 18" id="KW-0274">FAD</keyword>
<dbReference type="PROSITE" id="PS51257">
    <property type="entry name" value="PROKAR_LIPOPROTEIN"/>
    <property type="match status" value="1"/>
</dbReference>
<dbReference type="InterPro" id="IPR003374">
    <property type="entry name" value="ApbE-like_sf"/>
</dbReference>
<dbReference type="AlphaFoldDB" id="A0A2W4RKV0"/>
<dbReference type="FunFam" id="3.10.520.10:FF:000001">
    <property type="entry name" value="FAD:protein FMN transferase"/>
    <property type="match status" value="1"/>
</dbReference>
<proteinExistence type="inferred from homology"/>
<feature type="binding site" evidence="19">
    <location>
        <position position="174"/>
    </location>
    <ligand>
        <name>Mg(2+)</name>
        <dbReference type="ChEBI" id="CHEBI:18420"/>
    </ligand>
</feature>
<organism evidence="21 22">
    <name type="scientific">Candidatus Methylumidiphilus alinenensis</name>
    <dbReference type="NCBI Taxonomy" id="2202197"/>
    <lineage>
        <taxon>Bacteria</taxon>
        <taxon>Pseudomonadati</taxon>
        <taxon>Pseudomonadota</taxon>
        <taxon>Gammaproteobacteria</taxon>
        <taxon>Methylococcales</taxon>
        <taxon>Candidatus Methylumidiphilus</taxon>
    </lineage>
</organism>
<evidence type="ECO:0000256" key="14">
    <source>
        <dbReference type="ARBA" id="ARBA00023288"/>
    </source>
</evidence>
<evidence type="ECO:0000256" key="12">
    <source>
        <dbReference type="ARBA" id="ARBA00023136"/>
    </source>
</evidence>
<comment type="function">
    <text evidence="20">Flavin transferase that catalyzes the transfer of the FMN moiety of FAD and its covalent binding to the hydroxyl group of a threonine residue in a target flavoprotein.</text>
</comment>
<keyword evidence="9" id="KW-0732">Signal</keyword>
<accession>A0A2W4RKV0</accession>
<evidence type="ECO:0000256" key="18">
    <source>
        <dbReference type="PIRNR" id="PIRNR006268"/>
    </source>
</evidence>
<comment type="subcellular location">
    <subcellularLocation>
        <location evidence="17 20">Cell inner membrane</location>
        <topology evidence="17 20">Lipid-anchor</topology>
        <orientation evidence="17 20">Periplasmic side</orientation>
    </subcellularLocation>
</comment>
<feature type="binding site" evidence="19">
    <location>
        <position position="291"/>
    </location>
    <ligand>
        <name>Mg(2+)</name>
        <dbReference type="ChEBI" id="CHEBI:18420"/>
    </ligand>
</feature>
<dbReference type="Proteomes" id="UP000249396">
    <property type="component" value="Unassembled WGS sequence"/>
</dbReference>
<evidence type="ECO:0000256" key="10">
    <source>
        <dbReference type="ARBA" id="ARBA00022827"/>
    </source>
</evidence>
<keyword evidence="12" id="KW-0472">Membrane</keyword>
<comment type="cofactor">
    <cofactor evidence="19">
        <name>Mg(2+)</name>
        <dbReference type="ChEBI" id="CHEBI:18420"/>
    </cofactor>
    <cofactor evidence="19">
        <name>Mn(2+)</name>
        <dbReference type="ChEBI" id="CHEBI:29035"/>
    </cofactor>
    <text evidence="19">Magnesium. Can also use manganese.</text>
</comment>
<keyword evidence="8 18" id="KW-0479">Metal-binding</keyword>
<evidence type="ECO:0000313" key="21">
    <source>
        <dbReference type="EMBL" id="PZN84422.1"/>
    </source>
</evidence>
<evidence type="ECO:0000256" key="4">
    <source>
        <dbReference type="ARBA" id="ARBA00022475"/>
    </source>
</evidence>
<keyword evidence="7 18" id="KW-0808">Transferase</keyword>
<evidence type="ECO:0000256" key="16">
    <source>
        <dbReference type="ARBA" id="ARBA00048540"/>
    </source>
</evidence>
<evidence type="ECO:0000256" key="7">
    <source>
        <dbReference type="ARBA" id="ARBA00022679"/>
    </source>
</evidence>
<dbReference type="GO" id="GO:0005886">
    <property type="term" value="C:plasma membrane"/>
    <property type="evidence" value="ECO:0007669"/>
    <property type="project" value="UniProtKB-SubCell"/>
</dbReference>
<comment type="caution">
    <text evidence="21">The sequence shown here is derived from an EMBL/GenBank/DDBJ whole genome shotgun (WGS) entry which is preliminary data.</text>
</comment>
<dbReference type="InterPro" id="IPR024932">
    <property type="entry name" value="ApbE"/>
</dbReference>
<evidence type="ECO:0000256" key="1">
    <source>
        <dbReference type="ARBA" id="ARBA00008282"/>
    </source>
</evidence>
<comment type="similarity">
    <text evidence="1 18 20">Belongs to the ApbE family.</text>
</comment>
<keyword evidence="6 18" id="KW-0285">Flavoprotein</keyword>
<keyword evidence="14 20" id="KW-0449">Lipoprotein</keyword>
<keyword evidence="4" id="KW-1003">Cell membrane</keyword>
<dbReference type="PANTHER" id="PTHR30040:SF2">
    <property type="entry name" value="FAD:PROTEIN FMN TRANSFERASE"/>
    <property type="match status" value="1"/>
</dbReference>
<evidence type="ECO:0000256" key="13">
    <source>
        <dbReference type="ARBA" id="ARBA00023139"/>
    </source>
</evidence>
<evidence type="ECO:0000256" key="2">
    <source>
        <dbReference type="ARBA" id="ARBA00011955"/>
    </source>
</evidence>
<evidence type="ECO:0000256" key="8">
    <source>
        <dbReference type="ARBA" id="ARBA00022723"/>
    </source>
</evidence>
<evidence type="ECO:0000256" key="6">
    <source>
        <dbReference type="ARBA" id="ARBA00022630"/>
    </source>
</evidence>
<evidence type="ECO:0000256" key="15">
    <source>
        <dbReference type="ARBA" id="ARBA00031306"/>
    </source>
</evidence>
<feature type="binding site" evidence="19">
    <location>
        <position position="295"/>
    </location>
    <ligand>
        <name>Mg(2+)</name>
        <dbReference type="ChEBI" id="CHEBI:18420"/>
    </ligand>
</feature>
<dbReference type="EC" id="2.7.1.180" evidence="2 18"/>
<evidence type="ECO:0000256" key="3">
    <source>
        <dbReference type="ARBA" id="ARBA00016337"/>
    </source>
</evidence>
<dbReference type="Pfam" id="PF02424">
    <property type="entry name" value="ApbE"/>
    <property type="match status" value="1"/>
</dbReference>
<evidence type="ECO:0000256" key="11">
    <source>
        <dbReference type="ARBA" id="ARBA00022842"/>
    </source>
</evidence>
<dbReference type="SUPFAM" id="SSF143631">
    <property type="entry name" value="ApbE-like"/>
    <property type="match status" value="1"/>
</dbReference>
<sequence length="339" mass="37802">MNLSKRQLIAFSTFFFLAACQKGQEEAELSGVAQGTTYHIKMVLNSPDVKLDDLHKAVEETLADIDVKLSNYREDSEISKLNREKTTQWLPVSKEIADLLAVAKVVSANSNGCLDLTIKPLFDLWGFSKHEMKVPEQADIDKALTHVGMDKIELDQGQSRLLKKDPEVGIDLSSIAQGYSVGAVANLLEAKGIQNYMVEIGGEMKVKGRKANGDEWRIAIEKPTPFSREVQKIIAINQVNGEAVTTSGTYRNFFEENGKVYSHIINPKTGKPVDHNLLSVTVLHDDPTWADAWDTALLCMGEDEGYQAAEFNHLRVLFIYHDGKELKERISSELARVPQ</sequence>
<evidence type="ECO:0000256" key="20">
    <source>
        <dbReference type="RuleBase" id="RU363002"/>
    </source>
</evidence>
<keyword evidence="5 20" id="KW-0997">Cell inner membrane</keyword>
<evidence type="ECO:0000256" key="5">
    <source>
        <dbReference type="ARBA" id="ARBA00022519"/>
    </source>
</evidence>
<dbReference type="GO" id="GO:0046872">
    <property type="term" value="F:metal ion binding"/>
    <property type="evidence" value="ECO:0007669"/>
    <property type="project" value="UniProtKB-UniRule"/>
</dbReference>
<evidence type="ECO:0000256" key="19">
    <source>
        <dbReference type="PIRSR" id="PIRSR006268-2"/>
    </source>
</evidence>
<reference evidence="21 22" key="1">
    <citation type="journal article" date="2018" name="Aquat. Microb. Ecol.">
        <title>Gammaproteobacterial methanotrophs dominate.</title>
        <authorList>
            <person name="Rissanen A.J."/>
            <person name="Saarenheimo J."/>
            <person name="Tiirola M."/>
            <person name="Peura S."/>
            <person name="Aalto S.L."/>
            <person name="Karvinen A."/>
            <person name="Nykanen H."/>
        </authorList>
    </citation>
    <scope>NUCLEOTIDE SEQUENCE [LARGE SCALE GENOMIC DNA]</scope>
    <source>
        <strain evidence="21">AMbin10</strain>
    </source>
</reference>
<protein>
    <recommendedName>
        <fullName evidence="3 18">FAD:protein FMN transferase</fullName>
        <ecNumber evidence="2 18">2.7.1.180</ecNumber>
    </recommendedName>
    <alternativeName>
        <fullName evidence="15 18">Flavin transferase</fullName>
    </alternativeName>
</protein>
<name>A0A2W4RKV0_9GAMM</name>